<gene>
    <name evidence="2" type="ORF">CEUSTIGMA_g12457.t1</name>
</gene>
<protein>
    <submittedName>
        <fullName evidence="2">Uncharacterized protein</fullName>
    </submittedName>
</protein>
<name>A0A250XPN8_9CHLO</name>
<dbReference type="EMBL" id="BEGY01000146">
    <property type="protein sequence ID" value="GAX85037.1"/>
    <property type="molecule type" value="Genomic_DNA"/>
</dbReference>
<feature type="compositionally biased region" description="Basic and acidic residues" evidence="1">
    <location>
        <begin position="1"/>
        <end position="19"/>
    </location>
</feature>
<evidence type="ECO:0000256" key="1">
    <source>
        <dbReference type="SAM" id="MobiDB-lite"/>
    </source>
</evidence>
<feature type="region of interest" description="Disordered" evidence="1">
    <location>
        <begin position="194"/>
        <end position="229"/>
    </location>
</feature>
<feature type="compositionally biased region" description="Acidic residues" evidence="1">
    <location>
        <begin position="20"/>
        <end position="31"/>
    </location>
</feature>
<feature type="region of interest" description="Disordered" evidence="1">
    <location>
        <begin position="125"/>
        <end position="154"/>
    </location>
</feature>
<evidence type="ECO:0000313" key="2">
    <source>
        <dbReference type="EMBL" id="GAX85037.1"/>
    </source>
</evidence>
<feature type="compositionally biased region" description="Polar residues" evidence="1">
    <location>
        <begin position="220"/>
        <end position="229"/>
    </location>
</feature>
<dbReference type="Proteomes" id="UP000232323">
    <property type="component" value="Unassembled WGS sequence"/>
</dbReference>
<accession>A0A250XPN8</accession>
<proteinExistence type="predicted"/>
<feature type="region of interest" description="Disordered" evidence="1">
    <location>
        <begin position="1"/>
        <end position="47"/>
    </location>
</feature>
<comment type="caution">
    <text evidence="2">The sequence shown here is derived from an EMBL/GenBank/DDBJ whole genome shotgun (WGS) entry which is preliminary data.</text>
</comment>
<keyword evidence="3" id="KW-1185">Reference proteome</keyword>
<sequence length="321" mass="35703">MSHAQDSQRQRIDCKHSNADEDNGRDDDPALENEARSPTSRISPYRRWSRNSAEYLESYRRCQTHSLDTKSSPLAPVPQSMSNTYSAFPLSFMSGDQSSGWMQPPYEKTKNKINLTGHRFRRSSLPLSVSHSNPPGGGTRRLQTHYSSSSNGATRRHSNLLFDVLPDLLRDDERTMASSGPLVGHSSVKRLSRQVKELQQQLEESRQENTALRVSKESSQENTALRNFLSQSQDTAEEVWELRRRLEGAERKLLLLQVTDNNANVHGSGLTQALGTKLMSAADLQGGGGVDRTTTSSGLFGCLSPVLGRSRRSSAVYPDAR</sequence>
<evidence type="ECO:0000313" key="3">
    <source>
        <dbReference type="Proteomes" id="UP000232323"/>
    </source>
</evidence>
<dbReference type="AlphaFoldDB" id="A0A250XPN8"/>
<organism evidence="2 3">
    <name type="scientific">Chlamydomonas eustigma</name>
    <dbReference type="NCBI Taxonomy" id="1157962"/>
    <lineage>
        <taxon>Eukaryota</taxon>
        <taxon>Viridiplantae</taxon>
        <taxon>Chlorophyta</taxon>
        <taxon>core chlorophytes</taxon>
        <taxon>Chlorophyceae</taxon>
        <taxon>CS clade</taxon>
        <taxon>Chlamydomonadales</taxon>
        <taxon>Chlamydomonadaceae</taxon>
        <taxon>Chlamydomonas</taxon>
    </lineage>
</organism>
<reference evidence="2 3" key="1">
    <citation type="submission" date="2017-08" db="EMBL/GenBank/DDBJ databases">
        <title>Acidophilic green algal genome provides insights into adaptation to an acidic environment.</title>
        <authorList>
            <person name="Hirooka S."/>
            <person name="Hirose Y."/>
            <person name="Kanesaki Y."/>
            <person name="Higuchi S."/>
            <person name="Fujiwara T."/>
            <person name="Onuma R."/>
            <person name="Era A."/>
            <person name="Ohbayashi R."/>
            <person name="Uzuka A."/>
            <person name="Nozaki H."/>
            <person name="Yoshikawa H."/>
            <person name="Miyagishima S.Y."/>
        </authorList>
    </citation>
    <scope>NUCLEOTIDE SEQUENCE [LARGE SCALE GENOMIC DNA]</scope>
    <source>
        <strain evidence="2 3">NIES-2499</strain>
    </source>
</reference>
<feature type="compositionally biased region" description="Polar residues" evidence="1">
    <location>
        <begin position="144"/>
        <end position="153"/>
    </location>
</feature>